<dbReference type="Proteomes" id="UP001597475">
    <property type="component" value="Unassembled WGS sequence"/>
</dbReference>
<name>A0ABW5P2J4_9DEIO</name>
<reference evidence="2" key="1">
    <citation type="journal article" date="2019" name="Int. J. Syst. Evol. Microbiol.">
        <title>The Global Catalogue of Microorganisms (GCM) 10K type strain sequencing project: providing services to taxonomists for standard genome sequencing and annotation.</title>
        <authorList>
            <consortium name="The Broad Institute Genomics Platform"/>
            <consortium name="The Broad Institute Genome Sequencing Center for Infectious Disease"/>
            <person name="Wu L."/>
            <person name="Ma J."/>
        </authorList>
    </citation>
    <scope>NUCLEOTIDE SEQUENCE [LARGE SCALE GENOMIC DNA]</scope>
    <source>
        <strain evidence="2">KCTC 33842</strain>
    </source>
</reference>
<sequence length="221" mass="24825">MARELLDAAWDRYADLPADLSHEVRRLQDQAERAAARLERLFGTPVPEYRLVTYVGGFEGNAFVAQQSVCLPVEMPAAWAERVVTHELAHLFHQKLSGGTGDWTRTLAALIVQEGLATRTTQAMFPERDPAQHVGEPEWLATCEANREALIRDALPRLAQTDDATLRRFIGPHPALGVDRTAYAMGWWWVGEWLQDGHSLAELARVPEAELPELVVARWNK</sequence>
<comment type="caution">
    <text evidence="1">The sequence shown here is derived from an EMBL/GenBank/DDBJ whole genome shotgun (WGS) entry which is preliminary data.</text>
</comment>
<organism evidence="1 2">
    <name type="scientific">Deinococcus taklimakanensis</name>
    <dbReference type="NCBI Taxonomy" id="536443"/>
    <lineage>
        <taxon>Bacteria</taxon>
        <taxon>Thermotogati</taxon>
        <taxon>Deinococcota</taxon>
        <taxon>Deinococci</taxon>
        <taxon>Deinococcales</taxon>
        <taxon>Deinococcaceae</taxon>
        <taxon>Deinococcus</taxon>
    </lineage>
</organism>
<gene>
    <name evidence="1" type="ORF">ACFSR9_08450</name>
</gene>
<dbReference type="RefSeq" id="WP_386844849.1">
    <property type="nucleotide sequence ID" value="NZ_JBHUMK010000036.1"/>
</dbReference>
<evidence type="ECO:0008006" key="3">
    <source>
        <dbReference type="Google" id="ProtNLM"/>
    </source>
</evidence>
<evidence type="ECO:0000313" key="1">
    <source>
        <dbReference type="EMBL" id="MFD2609464.1"/>
    </source>
</evidence>
<proteinExistence type="predicted"/>
<dbReference type="EMBL" id="JBHUMK010000036">
    <property type="protein sequence ID" value="MFD2609464.1"/>
    <property type="molecule type" value="Genomic_DNA"/>
</dbReference>
<keyword evidence="2" id="KW-1185">Reference proteome</keyword>
<protein>
    <recommendedName>
        <fullName evidence="3">DUF2268 domain-containing protein</fullName>
    </recommendedName>
</protein>
<accession>A0ABW5P2J4</accession>
<evidence type="ECO:0000313" key="2">
    <source>
        <dbReference type="Proteomes" id="UP001597475"/>
    </source>
</evidence>